<proteinExistence type="predicted"/>
<dbReference type="Proteomes" id="UP000290365">
    <property type="component" value="Chromosome"/>
</dbReference>
<sequence>MALTASSVGLMRNAGNVNANDIASTKYLIGGLTYDLICRGPGTLLTCEAVRIDNQGGLNDGSVNLQVQLNRRRRPGEGTTIATVLLPGRYLTAHWPGNHEEIQRVVRNALLASLTCLQNGAPLTYQVEGTLSNSGGREEM</sequence>
<dbReference type="RefSeq" id="WP_129890499.1">
    <property type="nucleotide sequence ID" value="NZ_CP035758.1"/>
</dbReference>
<name>A0A4P6JUW9_KTERU</name>
<dbReference type="AlphaFoldDB" id="A0A4P6JUW9"/>
<dbReference type="OrthoDB" id="5186060at2"/>
<evidence type="ECO:0000313" key="1">
    <source>
        <dbReference type="EMBL" id="QBD79447.1"/>
    </source>
</evidence>
<dbReference type="KEGG" id="kbs:EPA93_27080"/>
<dbReference type="EMBL" id="CP035758">
    <property type="protein sequence ID" value="QBD79447.1"/>
    <property type="molecule type" value="Genomic_DNA"/>
</dbReference>
<gene>
    <name evidence="1" type="ORF">EPA93_27080</name>
</gene>
<keyword evidence="2" id="KW-1185">Reference proteome</keyword>
<accession>A0A4P6JUW9</accession>
<reference evidence="1 2" key="1">
    <citation type="submission" date="2019-01" db="EMBL/GenBank/DDBJ databases">
        <title>Ktedonosporobacter rubrisoli SCAWS-G2.</title>
        <authorList>
            <person name="Huang Y."/>
            <person name="Yan B."/>
        </authorList>
    </citation>
    <scope>NUCLEOTIDE SEQUENCE [LARGE SCALE GENOMIC DNA]</scope>
    <source>
        <strain evidence="1 2">SCAWS-G2</strain>
    </source>
</reference>
<organism evidence="1 2">
    <name type="scientific">Ktedonosporobacter rubrisoli</name>
    <dbReference type="NCBI Taxonomy" id="2509675"/>
    <lineage>
        <taxon>Bacteria</taxon>
        <taxon>Bacillati</taxon>
        <taxon>Chloroflexota</taxon>
        <taxon>Ktedonobacteria</taxon>
        <taxon>Ktedonobacterales</taxon>
        <taxon>Ktedonosporobacteraceae</taxon>
        <taxon>Ktedonosporobacter</taxon>
    </lineage>
</organism>
<evidence type="ECO:0000313" key="2">
    <source>
        <dbReference type="Proteomes" id="UP000290365"/>
    </source>
</evidence>
<protein>
    <submittedName>
        <fullName evidence="1">Uncharacterized protein</fullName>
    </submittedName>
</protein>